<proteinExistence type="predicted"/>
<evidence type="ECO:0000313" key="2">
    <source>
        <dbReference type="Proteomes" id="UP000807769"/>
    </source>
</evidence>
<reference evidence="1" key="1">
    <citation type="journal article" date="2020" name="New Phytol.">
        <title>Comparative genomics reveals dynamic genome evolution in host specialist ectomycorrhizal fungi.</title>
        <authorList>
            <person name="Lofgren L.A."/>
            <person name="Nguyen N.H."/>
            <person name="Vilgalys R."/>
            <person name="Ruytinx J."/>
            <person name="Liao H.L."/>
            <person name="Branco S."/>
            <person name="Kuo A."/>
            <person name="LaButti K."/>
            <person name="Lipzen A."/>
            <person name="Andreopoulos W."/>
            <person name="Pangilinan J."/>
            <person name="Riley R."/>
            <person name="Hundley H."/>
            <person name="Na H."/>
            <person name="Barry K."/>
            <person name="Grigoriev I.V."/>
            <person name="Stajich J.E."/>
            <person name="Kennedy P.G."/>
        </authorList>
    </citation>
    <scope>NUCLEOTIDE SEQUENCE</scope>
    <source>
        <strain evidence="1">MN1</strain>
    </source>
</reference>
<protein>
    <submittedName>
        <fullName evidence="1">Uncharacterized protein</fullName>
    </submittedName>
</protein>
<sequence length="151" mass="17869">MTGSGRPLLMKFFHISDTWFSLWFLMLPDDAFLQKVKDTFEEDENIRVYLREFAHVKHSYIECARTDIKIILKWIQRSYAEAVGIKKKNNWIPVNLTDLMSQDLILNQQHAMELWYSILHVQRVKVQITGDTLPYALPSHMLEECGLKKQQ</sequence>
<dbReference type="RefSeq" id="XP_041187716.1">
    <property type="nucleotide sequence ID" value="XM_041333468.1"/>
</dbReference>
<evidence type="ECO:0000313" key="1">
    <source>
        <dbReference type="EMBL" id="KAG1806207.1"/>
    </source>
</evidence>
<name>A0A9P7DYD5_9AGAM</name>
<accession>A0A9P7DYD5</accession>
<comment type="caution">
    <text evidence="1">The sequence shown here is derived from an EMBL/GenBank/DDBJ whole genome shotgun (WGS) entry which is preliminary data.</text>
</comment>
<dbReference type="GeneID" id="64627485"/>
<dbReference type="Proteomes" id="UP000807769">
    <property type="component" value="Unassembled WGS sequence"/>
</dbReference>
<keyword evidence="2" id="KW-1185">Reference proteome</keyword>
<dbReference type="AlphaFoldDB" id="A0A9P7DYD5"/>
<dbReference type="EMBL" id="JABBWG010000047">
    <property type="protein sequence ID" value="KAG1806207.1"/>
    <property type="molecule type" value="Genomic_DNA"/>
</dbReference>
<organism evidence="1 2">
    <name type="scientific">Suillus subaureus</name>
    <dbReference type="NCBI Taxonomy" id="48587"/>
    <lineage>
        <taxon>Eukaryota</taxon>
        <taxon>Fungi</taxon>
        <taxon>Dikarya</taxon>
        <taxon>Basidiomycota</taxon>
        <taxon>Agaricomycotina</taxon>
        <taxon>Agaricomycetes</taxon>
        <taxon>Agaricomycetidae</taxon>
        <taxon>Boletales</taxon>
        <taxon>Suillineae</taxon>
        <taxon>Suillaceae</taxon>
        <taxon>Suillus</taxon>
    </lineage>
</organism>
<gene>
    <name evidence="1" type="ORF">BJ212DRAFT_1303722</name>
</gene>